<gene>
    <name evidence="2" type="ordered locus">MTR_5g026040</name>
</gene>
<dbReference type="GO" id="GO:0005666">
    <property type="term" value="C:RNA polymerase III complex"/>
    <property type="evidence" value="ECO:0000318"/>
    <property type="project" value="GO_Central"/>
</dbReference>
<dbReference type="STRING" id="3880.G7K5D7"/>
<dbReference type="PANTHER" id="PTHR12069:SF0">
    <property type="entry name" value="DNA-DIRECTED RNA POLYMERASE III SUBUNIT RPC5"/>
    <property type="match status" value="1"/>
</dbReference>
<accession>G7K5D7</accession>
<reference evidence="2 4" key="2">
    <citation type="journal article" date="2014" name="BMC Genomics">
        <title>An improved genome release (version Mt4.0) for the model legume Medicago truncatula.</title>
        <authorList>
            <person name="Tang H."/>
            <person name="Krishnakumar V."/>
            <person name="Bidwell S."/>
            <person name="Rosen B."/>
            <person name="Chan A."/>
            <person name="Zhou S."/>
            <person name="Gentzbittel L."/>
            <person name="Childs K.L."/>
            <person name="Yandell M."/>
            <person name="Gundlach H."/>
            <person name="Mayer K.F."/>
            <person name="Schwartz D.C."/>
            <person name="Town C.D."/>
        </authorList>
    </citation>
    <scope>GENOME REANNOTATION</scope>
    <source>
        <strain evidence="3 4">cv. Jemalong A17</strain>
    </source>
</reference>
<proteinExistence type="predicted"/>
<dbReference type="InterPro" id="IPR006886">
    <property type="entry name" value="RNA_pol_III_Rpc5"/>
</dbReference>
<dbReference type="Pfam" id="PF04801">
    <property type="entry name" value="RPC5"/>
    <property type="match status" value="2"/>
</dbReference>
<dbReference type="eggNOG" id="KOG2354">
    <property type="taxonomic scope" value="Eukaryota"/>
</dbReference>
<dbReference type="PANTHER" id="PTHR12069">
    <property type="entry name" value="DNA-DIRECTED RNA POLYMERASES III 80 KDA POLYPEPTIDE RNA POLYMERASE III SUBUNIT 5"/>
    <property type="match status" value="1"/>
</dbReference>
<protein>
    <submittedName>
        <fullName evidence="2">DNA-directed RNA polymerase III subunit RPC5-like protein</fullName>
    </submittedName>
</protein>
<feature type="compositionally biased region" description="Basic and acidic residues" evidence="1">
    <location>
        <begin position="63"/>
        <end position="88"/>
    </location>
</feature>
<organism evidence="2 4">
    <name type="scientific">Medicago truncatula</name>
    <name type="common">Barrel medic</name>
    <name type="synonym">Medicago tribuloides</name>
    <dbReference type="NCBI Taxonomy" id="3880"/>
    <lineage>
        <taxon>Eukaryota</taxon>
        <taxon>Viridiplantae</taxon>
        <taxon>Streptophyta</taxon>
        <taxon>Embryophyta</taxon>
        <taxon>Tracheophyta</taxon>
        <taxon>Spermatophyta</taxon>
        <taxon>Magnoliopsida</taxon>
        <taxon>eudicotyledons</taxon>
        <taxon>Gunneridae</taxon>
        <taxon>Pentapetalae</taxon>
        <taxon>rosids</taxon>
        <taxon>fabids</taxon>
        <taxon>Fabales</taxon>
        <taxon>Fabaceae</taxon>
        <taxon>Papilionoideae</taxon>
        <taxon>50 kb inversion clade</taxon>
        <taxon>NPAAA clade</taxon>
        <taxon>Hologalegina</taxon>
        <taxon>IRL clade</taxon>
        <taxon>Trifolieae</taxon>
        <taxon>Medicago</taxon>
    </lineage>
</organism>
<keyword evidence="4" id="KW-1185">Reference proteome</keyword>
<evidence type="ECO:0000313" key="3">
    <source>
        <dbReference type="EnsemblPlants" id="AES95487"/>
    </source>
</evidence>
<reference evidence="2 4" key="1">
    <citation type="journal article" date="2011" name="Nature">
        <title>The Medicago genome provides insight into the evolution of rhizobial symbioses.</title>
        <authorList>
            <person name="Young N.D."/>
            <person name="Debelle F."/>
            <person name="Oldroyd G.E."/>
            <person name="Geurts R."/>
            <person name="Cannon S.B."/>
            <person name="Udvardi M.K."/>
            <person name="Benedito V.A."/>
            <person name="Mayer K.F."/>
            <person name="Gouzy J."/>
            <person name="Schoof H."/>
            <person name="Van de Peer Y."/>
            <person name="Proost S."/>
            <person name="Cook D.R."/>
            <person name="Meyers B.C."/>
            <person name="Spannagl M."/>
            <person name="Cheung F."/>
            <person name="De Mita S."/>
            <person name="Krishnakumar V."/>
            <person name="Gundlach H."/>
            <person name="Zhou S."/>
            <person name="Mudge J."/>
            <person name="Bharti A.K."/>
            <person name="Murray J.D."/>
            <person name="Naoumkina M.A."/>
            <person name="Rosen B."/>
            <person name="Silverstein K.A."/>
            <person name="Tang H."/>
            <person name="Rombauts S."/>
            <person name="Zhao P.X."/>
            <person name="Zhou P."/>
            <person name="Barbe V."/>
            <person name="Bardou P."/>
            <person name="Bechner M."/>
            <person name="Bellec A."/>
            <person name="Berger A."/>
            <person name="Berges H."/>
            <person name="Bidwell S."/>
            <person name="Bisseling T."/>
            <person name="Choisne N."/>
            <person name="Couloux A."/>
            <person name="Denny R."/>
            <person name="Deshpande S."/>
            <person name="Dai X."/>
            <person name="Doyle J.J."/>
            <person name="Dudez A.M."/>
            <person name="Farmer A.D."/>
            <person name="Fouteau S."/>
            <person name="Franken C."/>
            <person name="Gibelin C."/>
            <person name="Gish J."/>
            <person name="Goldstein S."/>
            <person name="Gonzalez A.J."/>
            <person name="Green P.J."/>
            <person name="Hallab A."/>
            <person name="Hartog M."/>
            <person name="Hua A."/>
            <person name="Humphray S.J."/>
            <person name="Jeong D.H."/>
            <person name="Jing Y."/>
            <person name="Jocker A."/>
            <person name="Kenton S.M."/>
            <person name="Kim D.J."/>
            <person name="Klee K."/>
            <person name="Lai H."/>
            <person name="Lang C."/>
            <person name="Lin S."/>
            <person name="Macmil S.L."/>
            <person name="Magdelenat G."/>
            <person name="Matthews L."/>
            <person name="McCorrison J."/>
            <person name="Monaghan E.L."/>
            <person name="Mun J.H."/>
            <person name="Najar F.Z."/>
            <person name="Nicholson C."/>
            <person name="Noirot C."/>
            <person name="O'Bleness M."/>
            <person name="Paule C.R."/>
            <person name="Poulain J."/>
            <person name="Prion F."/>
            <person name="Qin B."/>
            <person name="Qu C."/>
            <person name="Retzel E.F."/>
            <person name="Riddle C."/>
            <person name="Sallet E."/>
            <person name="Samain S."/>
            <person name="Samson N."/>
            <person name="Sanders I."/>
            <person name="Saurat O."/>
            <person name="Scarpelli C."/>
            <person name="Schiex T."/>
            <person name="Segurens B."/>
            <person name="Severin A.J."/>
            <person name="Sherrier D.J."/>
            <person name="Shi R."/>
            <person name="Sims S."/>
            <person name="Singer S.R."/>
            <person name="Sinharoy S."/>
            <person name="Sterck L."/>
            <person name="Viollet A."/>
            <person name="Wang B.B."/>
            <person name="Wang K."/>
            <person name="Wang M."/>
            <person name="Wang X."/>
            <person name="Warfsmann J."/>
            <person name="Weissenbach J."/>
            <person name="White D.D."/>
            <person name="White J.D."/>
            <person name="Wiley G.B."/>
            <person name="Wincker P."/>
            <person name="Xing Y."/>
            <person name="Yang L."/>
            <person name="Yao Z."/>
            <person name="Ying F."/>
            <person name="Zhai J."/>
            <person name="Zhou L."/>
            <person name="Zuber A."/>
            <person name="Denarie J."/>
            <person name="Dixon R.A."/>
            <person name="May G.D."/>
            <person name="Schwartz D.C."/>
            <person name="Rogers J."/>
            <person name="Quetier F."/>
            <person name="Town C.D."/>
            <person name="Roe B.A."/>
        </authorList>
    </citation>
    <scope>NUCLEOTIDE SEQUENCE [LARGE SCALE GENOMIC DNA]</scope>
    <source>
        <strain evidence="2">A17</strain>
        <strain evidence="3 4">cv. Jemalong A17</strain>
    </source>
</reference>
<dbReference type="OMA" id="MMANEGR"/>
<dbReference type="EnsemblPlants" id="AES95487">
    <property type="protein sequence ID" value="AES95487"/>
    <property type="gene ID" value="MTR_5g026040"/>
</dbReference>
<keyword evidence="2" id="KW-0804">Transcription</keyword>
<dbReference type="GO" id="GO:0006351">
    <property type="term" value="P:DNA-templated transcription"/>
    <property type="evidence" value="ECO:0007669"/>
    <property type="project" value="InterPro"/>
</dbReference>
<dbReference type="OrthoDB" id="340681at2759"/>
<sequence>MDFDDLEVPSQATSRVSRFAPKSSKLKPKKEPQLVPKIEPQEIDLTAKQNEDCIETISPTQMKSEHNGTVKVEAESKSEPEHDSRNVDSVDVEMTEAEKDSTQVNPMDEDNEEDTVVREIDVFFSPSIDDDIKLYVMEYPLRPSWRPYELDEQCEEVRLKPDSLDVAVDLSVDLESSTVDEEFSNRLKYTKQTLSTTWKPSPANGCAVGLLMGDKLQLHPIHAVVQLRPSRHYLDSGGSEKNNVATSNMQNKQMEPSKSDGDECWVPLKYHSCKSDISAKYFQQMVAHESFPVNFEMSAYDYIAALCGGVSHNSLTKGPSTRHLLSLPVEKRLETLLIEGPPLHRFSAIKYFAPEYSNEELLSFLQKHAILLQGYWVPRGSLLYPNGGVESLARNYVLVLFHKSLKVRFADVRIWSDRVKHFVKQFAFEQVDLKRVKYWKFKELSDESFIKEFPNVVIQQEEIFKILEEEVTKVVYDIGKHKLSKVR</sequence>
<evidence type="ECO:0000313" key="2">
    <source>
        <dbReference type="EMBL" id="AES95487.1"/>
    </source>
</evidence>
<dbReference type="Proteomes" id="UP000002051">
    <property type="component" value="Chromosome 5"/>
</dbReference>
<dbReference type="AlphaFoldDB" id="G7K5D7"/>
<reference evidence="3" key="3">
    <citation type="submission" date="2015-04" db="UniProtKB">
        <authorList>
            <consortium name="EnsemblPlants"/>
        </authorList>
    </citation>
    <scope>IDENTIFICATION</scope>
    <source>
        <strain evidence="3">cv. Jemalong A17</strain>
    </source>
</reference>
<evidence type="ECO:0000256" key="1">
    <source>
        <dbReference type="SAM" id="MobiDB-lite"/>
    </source>
</evidence>
<dbReference type="PaxDb" id="3880-AES95487"/>
<dbReference type="HOGENOM" id="CLU_021012_0_0_1"/>
<evidence type="ECO:0000313" key="4">
    <source>
        <dbReference type="Proteomes" id="UP000002051"/>
    </source>
</evidence>
<feature type="region of interest" description="Disordered" evidence="1">
    <location>
        <begin position="1"/>
        <end position="89"/>
    </location>
</feature>
<dbReference type="EMBL" id="CM001221">
    <property type="protein sequence ID" value="AES95487.1"/>
    <property type="molecule type" value="Genomic_DNA"/>
</dbReference>
<keyword evidence="2" id="KW-0240">DNA-directed RNA polymerase</keyword>
<name>G7K5D7_MEDTR</name>